<dbReference type="GO" id="GO:0007165">
    <property type="term" value="P:signal transduction"/>
    <property type="evidence" value="ECO:0007669"/>
    <property type="project" value="UniProtKB-KW"/>
</dbReference>
<dbReference type="InterPro" id="IPR039379">
    <property type="entry name" value="Protoglobin_sensor_dom"/>
</dbReference>
<dbReference type="RefSeq" id="WP_204519691.1">
    <property type="nucleotide sequence ID" value="NZ_BAABIN010000034.1"/>
</dbReference>
<organism evidence="4 5">
    <name type="scientific">Brevibacillus fulvus</name>
    <dbReference type="NCBI Taxonomy" id="1125967"/>
    <lineage>
        <taxon>Bacteria</taxon>
        <taxon>Bacillati</taxon>
        <taxon>Bacillota</taxon>
        <taxon>Bacilli</taxon>
        <taxon>Bacillales</taxon>
        <taxon>Paenibacillaceae</taxon>
        <taxon>Brevibacillus</taxon>
    </lineage>
</organism>
<dbReference type="PANTHER" id="PTHR32089">
    <property type="entry name" value="METHYL-ACCEPTING CHEMOTAXIS PROTEIN MCPB"/>
    <property type="match status" value="1"/>
</dbReference>
<dbReference type="InterPro" id="IPR004089">
    <property type="entry name" value="MCPsignal_dom"/>
</dbReference>
<dbReference type="CDD" id="cd01068">
    <property type="entry name" value="globin_sensor"/>
    <property type="match status" value="1"/>
</dbReference>
<evidence type="ECO:0000256" key="2">
    <source>
        <dbReference type="PROSITE-ProRule" id="PRU00284"/>
    </source>
</evidence>
<protein>
    <submittedName>
        <fullName evidence="4">Heme-based aerotactic transducer</fullName>
    </submittedName>
</protein>
<dbReference type="PROSITE" id="PS50111">
    <property type="entry name" value="CHEMOTAXIS_TRANSDUC_2"/>
    <property type="match status" value="1"/>
</dbReference>
<accession>A0A938Y2E2</accession>
<dbReference type="SUPFAM" id="SSF58104">
    <property type="entry name" value="Methyl-accepting chemotaxis protein (MCP) signaling domain"/>
    <property type="match status" value="1"/>
</dbReference>
<dbReference type="GO" id="GO:0016020">
    <property type="term" value="C:membrane"/>
    <property type="evidence" value="ECO:0007669"/>
    <property type="project" value="InterPro"/>
</dbReference>
<dbReference type="Gene3D" id="1.10.490.10">
    <property type="entry name" value="Globins"/>
    <property type="match status" value="1"/>
</dbReference>
<keyword evidence="1 2" id="KW-0807">Transducer</keyword>
<keyword evidence="5" id="KW-1185">Reference proteome</keyword>
<dbReference type="SUPFAM" id="SSF46458">
    <property type="entry name" value="Globin-like"/>
    <property type="match status" value="1"/>
</dbReference>
<dbReference type="InterPro" id="IPR009050">
    <property type="entry name" value="Globin-like_sf"/>
</dbReference>
<proteinExistence type="predicted"/>
<dbReference type="Pfam" id="PF11563">
    <property type="entry name" value="Protoglobin"/>
    <property type="match status" value="1"/>
</dbReference>
<dbReference type="Gene3D" id="1.10.287.950">
    <property type="entry name" value="Methyl-accepting chemotaxis protein"/>
    <property type="match status" value="1"/>
</dbReference>
<dbReference type="Proteomes" id="UP000717624">
    <property type="component" value="Unassembled WGS sequence"/>
</dbReference>
<dbReference type="PANTHER" id="PTHR32089:SF118">
    <property type="entry name" value="HEME-BASED AEROTACTIC TRANSDUCER HEMAT"/>
    <property type="match status" value="1"/>
</dbReference>
<dbReference type="SMART" id="SM00283">
    <property type="entry name" value="MA"/>
    <property type="match status" value="1"/>
</dbReference>
<dbReference type="GO" id="GO:0020037">
    <property type="term" value="F:heme binding"/>
    <property type="evidence" value="ECO:0007669"/>
    <property type="project" value="InterPro"/>
</dbReference>
<dbReference type="InterPro" id="IPR044398">
    <property type="entry name" value="Globin-sensor_dom"/>
</dbReference>
<evidence type="ECO:0000313" key="4">
    <source>
        <dbReference type="EMBL" id="MBM7592046.1"/>
    </source>
</evidence>
<gene>
    <name evidence="4" type="ORF">JOD01_003698</name>
</gene>
<dbReference type="GO" id="GO:0019825">
    <property type="term" value="F:oxygen binding"/>
    <property type="evidence" value="ECO:0007669"/>
    <property type="project" value="InterPro"/>
</dbReference>
<dbReference type="EMBL" id="JAFBEB010000018">
    <property type="protein sequence ID" value="MBM7592046.1"/>
    <property type="molecule type" value="Genomic_DNA"/>
</dbReference>
<dbReference type="AlphaFoldDB" id="A0A938Y2E2"/>
<evidence type="ECO:0000313" key="5">
    <source>
        <dbReference type="Proteomes" id="UP000717624"/>
    </source>
</evidence>
<evidence type="ECO:0000256" key="1">
    <source>
        <dbReference type="ARBA" id="ARBA00023224"/>
    </source>
</evidence>
<dbReference type="CDD" id="cd11386">
    <property type="entry name" value="MCP_signal"/>
    <property type="match status" value="1"/>
</dbReference>
<comment type="caution">
    <text evidence="4">The sequence shown here is derived from an EMBL/GenBank/DDBJ whole genome shotgun (WGS) entry which is preliminary data.</text>
</comment>
<evidence type="ECO:0000259" key="3">
    <source>
        <dbReference type="PROSITE" id="PS50111"/>
    </source>
</evidence>
<name>A0A938Y2E2_9BACL</name>
<reference evidence="4" key="1">
    <citation type="submission" date="2021-01" db="EMBL/GenBank/DDBJ databases">
        <title>Genomic Encyclopedia of Type Strains, Phase IV (KMG-IV): sequencing the most valuable type-strain genomes for metagenomic binning, comparative biology and taxonomic classification.</title>
        <authorList>
            <person name="Goeker M."/>
        </authorList>
    </citation>
    <scope>NUCLEOTIDE SEQUENCE</scope>
    <source>
        <strain evidence="4">DSM 25523</strain>
    </source>
</reference>
<sequence length="434" mass="48805">MKLFVRKGKETERLTLSSLDLSDVRLQVTPNSELEKQLQMIHITREDLAVAKALRPLIARHIEAIVSQFYDNLAHQPGLLTIIEKHSSIERLKTTLRQHIEEMFNGVLDESYIKKRNTIAVVHVRIGLQPKWYLCAFQDLLLSITHLIEQELPDKDSYGKAIKAITKLFSLEQQIVLEAFSDEHDRFRHESEEKRLKVTQILSESAEELLAVSEETTASVEQMSGQTKEAVQFAQNGAEYSSKAVQFSEEGKRQLEQQQLQMTQIEASVGKISGEIASLEKISEQIRDIVQVVTSIAEQTNLLALNAAIEAARAGEQGRGFAVVADQVRKLAEETKKSVSNVSELIEKTNLQTESVSASMKQIQGLVSSSTRMVDETNQSFEQIMQAVTVSKEQSNRIFQQLDNVSKVMADMNQAIRQVSASAERLVDVTEELK</sequence>
<feature type="domain" description="Methyl-accepting transducer" evidence="3">
    <location>
        <begin position="202"/>
        <end position="434"/>
    </location>
</feature>
<dbReference type="InterPro" id="IPR012292">
    <property type="entry name" value="Globin/Proto"/>
</dbReference>
<dbReference type="Pfam" id="PF00015">
    <property type="entry name" value="MCPsignal"/>
    <property type="match status" value="1"/>
</dbReference>